<feature type="coiled-coil region" evidence="8">
    <location>
        <begin position="162"/>
        <end position="213"/>
    </location>
</feature>
<keyword evidence="5" id="KW-0812">Transmembrane</keyword>
<keyword evidence="4" id="KW-1134">Transmembrane beta strand</keyword>
<evidence type="ECO:0000256" key="4">
    <source>
        <dbReference type="ARBA" id="ARBA00022452"/>
    </source>
</evidence>
<dbReference type="Proteomes" id="UP000293952">
    <property type="component" value="Unassembled WGS sequence"/>
</dbReference>
<dbReference type="OrthoDB" id="916581at2"/>
<dbReference type="GO" id="GO:0015288">
    <property type="term" value="F:porin activity"/>
    <property type="evidence" value="ECO:0007669"/>
    <property type="project" value="TreeGrafter"/>
</dbReference>
<evidence type="ECO:0000256" key="3">
    <source>
        <dbReference type="ARBA" id="ARBA00022448"/>
    </source>
</evidence>
<accession>A0A4V1WG81</accession>
<dbReference type="GO" id="GO:0015562">
    <property type="term" value="F:efflux transmembrane transporter activity"/>
    <property type="evidence" value="ECO:0007669"/>
    <property type="project" value="InterPro"/>
</dbReference>
<evidence type="ECO:0000256" key="1">
    <source>
        <dbReference type="ARBA" id="ARBA00004442"/>
    </source>
</evidence>
<organism evidence="9 10">
    <name type="scientific">Brumimicrobium glaciale</name>
    <dbReference type="NCBI Taxonomy" id="200475"/>
    <lineage>
        <taxon>Bacteria</taxon>
        <taxon>Pseudomonadati</taxon>
        <taxon>Bacteroidota</taxon>
        <taxon>Flavobacteriia</taxon>
        <taxon>Flavobacteriales</taxon>
        <taxon>Crocinitomicaceae</taxon>
        <taxon>Brumimicrobium</taxon>
    </lineage>
</organism>
<keyword evidence="8" id="KW-0175">Coiled coil</keyword>
<comment type="caution">
    <text evidence="9">The sequence shown here is derived from an EMBL/GenBank/DDBJ whole genome shotgun (WGS) entry which is preliminary data.</text>
</comment>
<evidence type="ECO:0000313" key="10">
    <source>
        <dbReference type="Proteomes" id="UP000293952"/>
    </source>
</evidence>
<keyword evidence="10" id="KW-1185">Reference proteome</keyword>
<dbReference type="SUPFAM" id="SSF56954">
    <property type="entry name" value="Outer membrane efflux proteins (OEP)"/>
    <property type="match status" value="1"/>
</dbReference>
<evidence type="ECO:0000256" key="6">
    <source>
        <dbReference type="ARBA" id="ARBA00023136"/>
    </source>
</evidence>
<comment type="subcellular location">
    <subcellularLocation>
        <location evidence="1">Cell outer membrane</location>
    </subcellularLocation>
</comment>
<evidence type="ECO:0000256" key="5">
    <source>
        <dbReference type="ARBA" id="ARBA00022692"/>
    </source>
</evidence>
<evidence type="ECO:0000256" key="7">
    <source>
        <dbReference type="ARBA" id="ARBA00023237"/>
    </source>
</evidence>
<keyword evidence="3" id="KW-0813">Transport</keyword>
<dbReference type="RefSeq" id="WP_130092148.1">
    <property type="nucleotide sequence ID" value="NZ_SETE01000001.1"/>
</dbReference>
<reference evidence="9 10" key="1">
    <citation type="submission" date="2019-02" db="EMBL/GenBank/DDBJ databases">
        <title>Genome sequence of the sea-ice species Brumimicrobium glaciale.</title>
        <authorList>
            <person name="Bowman J.P."/>
        </authorList>
    </citation>
    <scope>NUCLEOTIDE SEQUENCE [LARGE SCALE GENOMIC DNA]</scope>
    <source>
        <strain evidence="9 10">IC156</strain>
    </source>
</reference>
<dbReference type="Gene3D" id="1.20.1600.10">
    <property type="entry name" value="Outer membrane efflux proteins (OEP)"/>
    <property type="match status" value="1"/>
</dbReference>
<dbReference type="GO" id="GO:1990281">
    <property type="term" value="C:efflux pump complex"/>
    <property type="evidence" value="ECO:0007669"/>
    <property type="project" value="TreeGrafter"/>
</dbReference>
<dbReference type="AlphaFoldDB" id="A0A4V1WG81"/>
<dbReference type="InterPro" id="IPR003423">
    <property type="entry name" value="OMP_efflux"/>
</dbReference>
<dbReference type="Pfam" id="PF02321">
    <property type="entry name" value="OEP"/>
    <property type="match status" value="1"/>
</dbReference>
<dbReference type="GO" id="GO:0009279">
    <property type="term" value="C:cell outer membrane"/>
    <property type="evidence" value="ECO:0007669"/>
    <property type="project" value="UniProtKB-SubCell"/>
</dbReference>
<dbReference type="InterPro" id="IPR051906">
    <property type="entry name" value="TolC-like"/>
</dbReference>
<sequence>MRNIKWFILTMCIAGFGISGNAQEPIERELKLSEAIQLGLENHQLLKIAQSKVALYEQQTSVVKQQRLPMATLSANAFYLGDARIYNTDLSHVQTVDMPNFGNTYGVQASQLLYKGGVIKKSIEMSELQTQIATLDLRQNEQDIKFLITSNYLDIYKILNQIQVLEQNKALSEDRLENINDLYAQEMVTRNEVIRAELLIKNLEQSILTMKNNHAVISNQMSYALGLPKEVLIIPTEKVEEKLVSNLDYYIDLAHGQNPILKSAKMNIAVADKNISLTKTDWFPALAAFGGYNMQRPLTTSIPVLDLYNNTYQAGISLTYNLDNLYKTKRKIQLGEIQKEVTQEAFTYVNQNIEIGVNAAFVKYKESILQAELMEESKMLATENYNIIESKYLNQLAITAEMTDATNAKLEADLQYANASLNVLFQYYNLLKSTGTL</sequence>
<evidence type="ECO:0000313" key="9">
    <source>
        <dbReference type="EMBL" id="RYM35781.1"/>
    </source>
</evidence>
<proteinExistence type="inferred from homology"/>
<dbReference type="EMBL" id="SETE01000001">
    <property type="protein sequence ID" value="RYM35781.1"/>
    <property type="molecule type" value="Genomic_DNA"/>
</dbReference>
<comment type="similarity">
    <text evidence="2">Belongs to the outer membrane factor (OMF) (TC 1.B.17) family.</text>
</comment>
<keyword evidence="6" id="KW-0472">Membrane</keyword>
<gene>
    <name evidence="9" type="ORF">ERX46_01950</name>
</gene>
<name>A0A4V1WG81_9FLAO</name>
<keyword evidence="7" id="KW-0998">Cell outer membrane</keyword>
<dbReference type="PANTHER" id="PTHR30026:SF23">
    <property type="entry name" value="TO APRF-PUTATIVE OUTER MEMBRANE EFFLUX PROTEIN OR SECRETED ALKALINE PHOSPHATASE-RELATED"/>
    <property type="match status" value="1"/>
</dbReference>
<evidence type="ECO:0000256" key="8">
    <source>
        <dbReference type="SAM" id="Coils"/>
    </source>
</evidence>
<dbReference type="PANTHER" id="PTHR30026">
    <property type="entry name" value="OUTER MEMBRANE PROTEIN TOLC"/>
    <property type="match status" value="1"/>
</dbReference>
<protein>
    <submittedName>
        <fullName evidence="9">TolC family protein</fullName>
    </submittedName>
</protein>
<evidence type="ECO:0000256" key="2">
    <source>
        <dbReference type="ARBA" id="ARBA00007613"/>
    </source>
</evidence>